<dbReference type="InterPro" id="IPR050680">
    <property type="entry name" value="YpeA/RimI_acetyltransf"/>
</dbReference>
<keyword evidence="7" id="KW-1185">Reference proteome</keyword>
<evidence type="ECO:0000256" key="4">
    <source>
        <dbReference type="ARBA" id="ARBA00023315"/>
    </source>
</evidence>
<dbReference type="CDD" id="cd04301">
    <property type="entry name" value="NAT_SF"/>
    <property type="match status" value="1"/>
</dbReference>
<dbReference type="AlphaFoldDB" id="A0A3D8M6H4"/>
<sequence>MRSFYRVTQVAWGQPKNVGSGSRCAAKSPVSIVVRPATPDEVHQAYQLHCEAVFRPWSKTTFEDCTTPPYELLVAESGETFIGYAVVLKVADEATLMDIAVLPQARGQGAGQKLLEALLSDCNHSMASVWLEVRSGNLVAQRLYHRHGFVVQEVRKGYYPCADGTEDAVIMVKWLNKEST</sequence>
<evidence type="ECO:0000256" key="1">
    <source>
        <dbReference type="ARBA" id="ARBA00005395"/>
    </source>
</evidence>
<dbReference type="PROSITE" id="PS51186">
    <property type="entry name" value="GNAT"/>
    <property type="match status" value="1"/>
</dbReference>
<dbReference type="GO" id="GO:0008080">
    <property type="term" value="F:N-acetyltransferase activity"/>
    <property type="evidence" value="ECO:0007669"/>
    <property type="project" value="InterPro"/>
</dbReference>
<dbReference type="EMBL" id="QRHA01000007">
    <property type="protein sequence ID" value="RDV25144.1"/>
    <property type="molecule type" value="Genomic_DNA"/>
</dbReference>
<gene>
    <name evidence="6" type="primary">rimI</name>
    <name evidence="6" type="ORF">DXV75_11030</name>
</gene>
<dbReference type="Pfam" id="PF00583">
    <property type="entry name" value="Acetyltransf_1"/>
    <property type="match status" value="1"/>
</dbReference>
<comment type="similarity">
    <text evidence="1">Belongs to the acetyltransferase family. RimI subfamily.</text>
</comment>
<dbReference type="InterPro" id="IPR000182">
    <property type="entry name" value="GNAT_dom"/>
</dbReference>
<keyword evidence="3 6" id="KW-0808">Transferase</keyword>
<protein>
    <submittedName>
        <fullName evidence="6">Ribosomal-protein-alanine N-acetyltransferase</fullName>
    </submittedName>
</protein>
<dbReference type="PANTHER" id="PTHR43420">
    <property type="entry name" value="ACETYLTRANSFERASE"/>
    <property type="match status" value="1"/>
</dbReference>
<keyword evidence="4" id="KW-0012">Acyltransferase</keyword>
<feature type="domain" description="N-acetyltransferase" evidence="5">
    <location>
        <begin position="32"/>
        <end position="176"/>
    </location>
</feature>
<dbReference type="OrthoDB" id="9796919at2"/>
<dbReference type="NCBIfam" id="TIGR01575">
    <property type="entry name" value="rimI"/>
    <property type="match status" value="1"/>
</dbReference>
<evidence type="ECO:0000259" key="5">
    <source>
        <dbReference type="PROSITE" id="PS51186"/>
    </source>
</evidence>
<accession>A0A3D8M6H4</accession>
<comment type="caution">
    <text evidence="6">The sequence shown here is derived from an EMBL/GenBank/DDBJ whole genome shotgun (WGS) entry which is preliminary data.</text>
</comment>
<dbReference type="SUPFAM" id="SSF55729">
    <property type="entry name" value="Acyl-CoA N-acyltransferases (Nat)"/>
    <property type="match status" value="1"/>
</dbReference>
<organism evidence="6 7">
    <name type="scientific">Alteromonas aestuariivivens</name>
    <dbReference type="NCBI Taxonomy" id="1938339"/>
    <lineage>
        <taxon>Bacteria</taxon>
        <taxon>Pseudomonadati</taxon>
        <taxon>Pseudomonadota</taxon>
        <taxon>Gammaproteobacteria</taxon>
        <taxon>Alteromonadales</taxon>
        <taxon>Alteromonadaceae</taxon>
        <taxon>Alteromonas/Salinimonas group</taxon>
        <taxon>Alteromonas</taxon>
    </lineage>
</organism>
<dbReference type="Proteomes" id="UP000256561">
    <property type="component" value="Unassembled WGS sequence"/>
</dbReference>
<evidence type="ECO:0000313" key="6">
    <source>
        <dbReference type="EMBL" id="RDV25144.1"/>
    </source>
</evidence>
<dbReference type="InterPro" id="IPR006464">
    <property type="entry name" value="AcTrfase_RimI/Ard1"/>
</dbReference>
<dbReference type="Gene3D" id="3.40.630.30">
    <property type="match status" value="1"/>
</dbReference>
<evidence type="ECO:0000256" key="2">
    <source>
        <dbReference type="ARBA" id="ARBA00022490"/>
    </source>
</evidence>
<keyword evidence="2" id="KW-0963">Cytoplasm</keyword>
<evidence type="ECO:0000256" key="3">
    <source>
        <dbReference type="ARBA" id="ARBA00022679"/>
    </source>
</evidence>
<reference evidence="7" key="1">
    <citation type="submission" date="2018-08" db="EMBL/GenBank/DDBJ databases">
        <authorList>
            <person name="Zhang J."/>
            <person name="Du Z.-J."/>
        </authorList>
    </citation>
    <scope>NUCLEOTIDE SEQUENCE [LARGE SCALE GENOMIC DNA]</scope>
    <source>
        <strain evidence="7">KCTC 52655</strain>
    </source>
</reference>
<dbReference type="InterPro" id="IPR016181">
    <property type="entry name" value="Acyl_CoA_acyltransferase"/>
</dbReference>
<dbReference type="PANTHER" id="PTHR43420:SF51">
    <property type="entry name" value="PEPTIDYL-LYSINE N-ACETYLTRANSFERASE YIAC"/>
    <property type="match status" value="1"/>
</dbReference>
<evidence type="ECO:0000313" key="7">
    <source>
        <dbReference type="Proteomes" id="UP000256561"/>
    </source>
</evidence>
<name>A0A3D8M6H4_9ALTE</name>
<proteinExistence type="inferred from homology"/>